<evidence type="ECO:0000313" key="6">
    <source>
        <dbReference type="EMBL" id="RCG15604.1"/>
    </source>
</evidence>
<dbReference type="GO" id="GO:0003700">
    <property type="term" value="F:DNA-binding transcription factor activity"/>
    <property type="evidence" value="ECO:0007669"/>
    <property type="project" value="TreeGrafter"/>
</dbReference>
<dbReference type="InterPro" id="IPR036271">
    <property type="entry name" value="Tet_transcr_reg_TetR-rel_C_sf"/>
</dbReference>
<dbReference type="PANTHER" id="PTHR30055">
    <property type="entry name" value="HTH-TYPE TRANSCRIPTIONAL REGULATOR RUTR"/>
    <property type="match status" value="1"/>
</dbReference>
<dbReference type="AlphaFoldDB" id="A0A367EC16"/>
<evidence type="ECO:0000256" key="2">
    <source>
        <dbReference type="ARBA" id="ARBA00023125"/>
    </source>
</evidence>
<evidence type="ECO:0000256" key="1">
    <source>
        <dbReference type="ARBA" id="ARBA00023015"/>
    </source>
</evidence>
<dbReference type="PANTHER" id="PTHR30055:SF234">
    <property type="entry name" value="HTH-TYPE TRANSCRIPTIONAL REGULATOR BETI"/>
    <property type="match status" value="1"/>
</dbReference>
<evidence type="ECO:0000256" key="4">
    <source>
        <dbReference type="PROSITE-ProRule" id="PRU00335"/>
    </source>
</evidence>
<dbReference type="InterPro" id="IPR001647">
    <property type="entry name" value="HTH_TetR"/>
</dbReference>
<dbReference type="InterPro" id="IPR025996">
    <property type="entry name" value="MT1864/Rv1816-like_C"/>
</dbReference>
<proteinExistence type="predicted"/>
<evidence type="ECO:0000256" key="3">
    <source>
        <dbReference type="ARBA" id="ARBA00023163"/>
    </source>
</evidence>
<dbReference type="Pfam" id="PF13305">
    <property type="entry name" value="TetR_C_33"/>
    <property type="match status" value="1"/>
</dbReference>
<dbReference type="SUPFAM" id="SSF46689">
    <property type="entry name" value="Homeodomain-like"/>
    <property type="match status" value="1"/>
</dbReference>
<dbReference type="Gene3D" id="1.10.357.10">
    <property type="entry name" value="Tetracycline Repressor, domain 2"/>
    <property type="match status" value="1"/>
</dbReference>
<comment type="caution">
    <text evidence="6">The sequence shown here is derived from an EMBL/GenBank/DDBJ whole genome shotgun (WGS) entry which is preliminary data.</text>
</comment>
<accession>A0A367EC16</accession>
<keyword evidence="3" id="KW-0804">Transcription</keyword>
<dbReference type="InterPro" id="IPR050109">
    <property type="entry name" value="HTH-type_TetR-like_transc_reg"/>
</dbReference>
<dbReference type="Pfam" id="PF00440">
    <property type="entry name" value="TetR_N"/>
    <property type="match status" value="1"/>
</dbReference>
<dbReference type="GO" id="GO:0000976">
    <property type="term" value="F:transcription cis-regulatory region binding"/>
    <property type="evidence" value="ECO:0007669"/>
    <property type="project" value="TreeGrafter"/>
</dbReference>
<reference evidence="6 7" key="1">
    <citation type="submission" date="2018-06" db="EMBL/GenBank/DDBJ databases">
        <title>Streptomyces reniochalinae sp. nov. and Streptomyces diacarnus sp. nov. from marine sponges.</title>
        <authorList>
            <person name="Li L."/>
        </authorList>
    </citation>
    <scope>NUCLEOTIDE SEQUENCE [LARGE SCALE GENOMIC DNA]</scope>
    <source>
        <strain evidence="6 7">LHW51701</strain>
    </source>
</reference>
<evidence type="ECO:0000259" key="5">
    <source>
        <dbReference type="PROSITE" id="PS50977"/>
    </source>
</evidence>
<dbReference type="PROSITE" id="PS50977">
    <property type="entry name" value="HTH_TETR_2"/>
    <property type="match status" value="1"/>
</dbReference>
<dbReference type="Proteomes" id="UP000252914">
    <property type="component" value="Unassembled WGS sequence"/>
</dbReference>
<keyword evidence="2 4" id="KW-0238">DNA-binding</keyword>
<keyword evidence="7" id="KW-1185">Reference proteome</keyword>
<dbReference type="InterPro" id="IPR009057">
    <property type="entry name" value="Homeodomain-like_sf"/>
</dbReference>
<evidence type="ECO:0000313" key="7">
    <source>
        <dbReference type="Proteomes" id="UP000252914"/>
    </source>
</evidence>
<organism evidence="6 7">
    <name type="scientific">Streptomyces diacarni</name>
    <dbReference type="NCBI Taxonomy" id="2800381"/>
    <lineage>
        <taxon>Bacteria</taxon>
        <taxon>Bacillati</taxon>
        <taxon>Actinomycetota</taxon>
        <taxon>Actinomycetes</taxon>
        <taxon>Kitasatosporales</taxon>
        <taxon>Streptomycetaceae</taxon>
        <taxon>Streptomyces</taxon>
    </lineage>
</organism>
<name>A0A367EC16_9ACTN</name>
<sequence length="222" mass="24733">MGSGHNEWCFPRSGGDEVTDGFKRRTPSRWGEGGVLREEILAAAARLLAESGREGDLSLRAVAREVGISAPSIYLHFEDRAELVSTLTRRAYERLVGDLRAARERGAVDGPRAGLRAMTRRYCALALDNPRLYRLMFGIERIEVPREELASHPLWWVAEAWHDAVAACRPGAAEEPGDRRVAKLLWFSLHGVVAMALSTPFQVDRQALEEMADDLLDLALTR</sequence>
<protein>
    <submittedName>
        <fullName evidence="6">TetR/AcrR family transcriptional regulator</fullName>
    </submittedName>
</protein>
<feature type="domain" description="HTH tetR-type" evidence="5">
    <location>
        <begin position="34"/>
        <end position="95"/>
    </location>
</feature>
<gene>
    <name evidence="6" type="ORF">DTL70_30070</name>
</gene>
<dbReference type="EMBL" id="QOIN01000066">
    <property type="protein sequence ID" value="RCG15604.1"/>
    <property type="molecule type" value="Genomic_DNA"/>
</dbReference>
<feature type="DNA-binding region" description="H-T-H motif" evidence="4">
    <location>
        <begin position="58"/>
        <end position="77"/>
    </location>
</feature>
<dbReference type="SUPFAM" id="SSF48498">
    <property type="entry name" value="Tetracyclin repressor-like, C-terminal domain"/>
    <property type="match status" value="1"/>
</dbReference>
<keyword evidence="1" id="KW-0805">Transcription regulation</keyword>